<feature type="non-terminal residue" evidence="1">
    <location>
        <position position="137"/>
    </location>
</feature>
<sequence length="137" mass="14983">MVIPAILGIDLDTTRVHMVLIDGKMDTDEIVAQSVVPKSWVASRKFLPLMGSVEVSLQHMRVQMSKARPEDRAVYIEGLPWIKNRAGFASLAKVLGGVQLLVHQTMGLEAKVLNGADWKHELGLSGNANKEAIAAWV</sequence>
<dbReference type="GO" id="GO:0003676">
    <property type="term" value="F:nucleic acid binding"/>
    <property type="evidence" value="ECO:0007669"/>
    <property type="project" value="InterPro"/>
</dbReference>
<evidence type="ECO:0000313" key="1">
    <source>
        <dbReference type="EMBL" id="KKK96581.1"/>
    </source>
</evidence>
<gene>
    <name evidence="1" type="ORF">LCGC14_2661320</name>
</gene>
<proteinExistence type="predicted"/>
<reference evidence="1" key="1">
    <citation type="journal article" date="2015" name="Nature">
        <title>Complex archaea that bridge the gap between prokaryotes and eukaryotes.</title>
        <authorList>
            <person name="Spang A."/>
            <person name="Saw J.H."/>
            <person name="Jorgensen S.L."/>
            <person name="Zaremba-Niedzwiedzka K."/>
            <person name="Martijn J."/>
            <person name="Lind A.E."/>
            <person name="van Eijk R."/>
            <person name="Schleper C."/>
            <person name="Guy L."/>
            <person name="Ettema T.J."/>
        </authorList>
    </citation>
    <scope>NUCLEOTIDE SEQUENCE</scope>
</reference>
<comment type="caution">
    <text evidence="1">The sequence shown here is derived from an EMBL/GenBank/DDBJ whole genome shotgun (WGS) entry which is preliminary data.</text>
</comment>
<dbReference type="Gene3D" id="3.30.420.10">
    <property type="entry name" value="Ribonuclease H-like superfamily/Ribonuclease H"/>
    <property type="match status" value="1"/>
</dbReference>
<protein>
    <submittedName>
        <fullName evidence="1">Uncharacterized protein</fullName>
    </submittedName>
</protein>
<name>A0A0F9CIS6_9ZZZZ</name>
<accession>A0A0F9CIS6</accession>
<dbReference type="InterPro" id="IPR036397">
    <property type="entry name" value="RNaseH_sf"/>
</dbReference>
<dbReference type="AlphaFoldDB" id="A0A0F9CIS6"/>
<dbReference type="EMBL" id="LAZR01046418">
    <property type="protein sequence ID" value="KKK96581.1"/>
    <property type="molecule type" value="Genomic_DNA"/>
</dbReference>
<organism evidence="1">
    <name type="scientific">marine sediment metagenome</name>
    <dbReference type="NCBI Taxonomy" id="412755"/>
    <lineage>
        <taxon>unclassified sequences</taxon>
        <taxon>metagenomes</taxon>
        <taxon>ecological metagenomes</taxon>
    </lineage>
</organism>